<protein>
    <recommendedName>
        <fullName evidence="4">Secreted protein</fullName>
    </recommendedName>
</protein>
<comment type="caution">
    <text evidence="2">The sequence shown here is derived from an EMBL/GenBank/DDBJ whole genome shotgun (WGS) entry which is preliminary data.</text>
</comment>
<feature type="transmembrane region" description="Helical" evidence="1">
    <location>
        <begin position="12"/>
        <end position="28"/>
    </location>
</feature>
<feature type="transmembrane region" description="Helical" evidence="1">
    <location>
        <begin position="200"/>
        <end position="223"/>
    </location>
</feature>
<sequence length="238" mass="24776">MDAGARKKLIDGVWVAIVAVVMLSVFAYCSTRDGAGDDTVAVPAADAQSVAADLARASAVHGVCYGWQLLNGTTPVSAGSNLGVDVRVNSSADRCPKWVEIRGTYHWYPDSSESEDYAQYTITVSAGLAAGIDPAGLERLGAGPNRLLDDPSATILDAAEALPLLAMEAGIARGDVPEATASGSPAPVEQGGSDFLRDRWVLLVITGSFLLAAIGTAVLTWVFTRTKKPKPEAGTEDE</sequence>
<accession>A0ABP8DRP0</accession>
<name>A0ABP8DRP0_9ACTN</name>
<keyword evidence="1" id="KW-1133">Transmembrane helix</keyword>
<evidence type="ECO:0000256" key="1">
    <source>
        <dbReference type="SAM" id="Phobius"/>
    </source>
</evidence>
<dbReference type="RefSeq" id="WP_345140084.1">
    <property type="nucleotide sequence ID" value="NZ_BAABAT010000052.1"/>
</dbReference>
<evidence type="ECO:0000313" key="3">
    <source>
        <dbReference type="Proteomes" id="UP001500620"/>
    </source>
</evidence>
<proteinExistence type="predicted"/>
<reference evidence="3" key="1">
    <citation type="journal article" date="2019" name="Int. J. Syst. Evol. Microbiol.">
        <title>The Global Catalogue of Microorganisms (GCM) 10K type strain sequencing project: providing services to taxonomists for standard genome sequencing and annotation.</title>
        <authorList>
            <consortium name="The Broad Institute Genomics Platform"/>
            <consortium name="The Broad Institute Genome Sequencing Center for Infectious Disease"/>
            <person name="Wu L."/>
            <person name="Ma J."/>
        </authorList>
    </citation>
    <scope>NUCLEOTIDE SEQUENCE [LARGE SCALE GENOMIC DNA]</scope>
    <source>
        <strain evidence="3">JCM 17441</strain>
    </source>
</reference>
<evidence type="ECO:0000313" key="2">
    <source>
        <dbReference type="EMBL" id="GAA4262531.1"/>
    </source>
</evidence>
<dbReference type="EMBL" id="BAABAT010000052">
    <property type="protein sequence ID" value="GAA4262531.1"/>
    <property type="molecule type" value="Genomic_DNA"/>
</dbReference>
<dbReference type="Proteomes" id="UP001500620">
    <property type="component" value="Unassembled WGS sequence"/>
</dbReference>
<organism evidence="2 3">
    <name type="scientific">Dactylosporangium darangshiense</name>
    <dbReference type="NCBI Taxonomy" id="579108"/>
    <lineage>
        <taxon>Bacteria</taxon>
        <taxon>Bacillati</taxon>
        <taxon>Actinomycetota</taxon>
        <taxon>Actinomycetes</taxon>
        <taxon>Micromonosporales</taxon>
        <taxon>Micromonosporaceae</taxon>
        <taxon>Dactylosporangium</taxon>
    </lineage>
</organism>
<gene>
    <name evidence="2" type="ORF">GCM10022255_099530</name>
</gene>
<keyword evidence="1" id="KW-0812">Transmembrane</keyword>
<keyword evidence="1" id="KW-0472">Membrane</keyword>
<keyword evidence="3" id="KW-1185">Reference proteome</keyword>
<evidence type="ECO:0008006" key="4">
    <source>
        <dbReference type="Google" id="ProtNLM"/>
    </source>
</evidence>